<keyword evidence="5 6" id="KW-0833">Ubl conjugation pathway</keyword>
<dbReference type="EMBL" id="BPVZ01000085">
    <property type="protein sequence ID" value="GKV30150.1"/>
    <property type="molecule type" value="Genomic_DNA"/>
</dbReference>
<feature type="region of interest" description="Disordered" evidence="7">
    <location>
        <begin position="1"/>
        <end position="85"/>
    </location>
</feature>
<dbReference type="InterPro" id="IPR035983">
    <property type="entry name" value="Hect_E3_ubiquitin_ligase"/>
</dbReference>
<dbReference type="SUPFAM" id="SSF56204">
    <property type="entry name" value="Hect, E3 ligase catalytic domain"/>
    <property type="match status" value="1"/>
</dbReference>
<dbReference type="GO" id="GO:0043161">
    <property type="term" value="P:proteasome-mediated ubiquitin-dependent protein catabolic process"/>
    <property type="evidence" value="ECO:0007669"/>
    <property type="project" value="TreeGrafter"/>
</dbReference>
<dbReference type="PANTHER" id="PTHR45670:SF10">
    <property type="entry name" value="E3 UBIQUITIN-PROTEIN LIGASE UPL4"/>
    <property type="match status" value="1"/>
</dbReference>
<dbReference type="SUPFAM" id="SSF48371">
    <property type="entry name" value="ARM repeat"/>
    <property type="match status" value="1"/>
</dbReference>
<dbReference type="InterPro" id="IPR016024">
    <property type="entry name" value="ARM-type_fold"/>
</dbReference>
<dbReference type="FunFam" id="3.30.2410.10:FF:000007">
    <property type="entry name" value="Putative E3 ubiquitin-protein ligase HECTD1"/>
    <property type="match status" value="1"/>
</dbReference>
<evidence type="ECO:0000256" key="2">
    <source>
        <dbReference type="ARBA" id="ARBA00006331"/>
    </source>
</evidence>
<dbReference type="EC" id="2.3.2.26" evidence="3"/>
<evidence type="ECO:0000256" key="5">
    <source>
        <dbReference type="ARBA" id="ARBA00022786"/>
    </source>
</evidence>
<gene>
    <name evidence="9" type="ORF">SLEP1_g39002</name>
</gene>
<dbReference type="InterPro" id="IPR000569">
    <property type="entry name" value="HECT_dom"/>
</dbReference>
<feature type="region of interest" description="Disordered" evidence="7">
    <location>
        <begin position="1149"/>
        <end position="1169"/>
    </location>
</feature>
<sequence>MSMGNRGQKRSEMGDELPADKRPCSSLEFRPSSSNSSAQTQVHSTNSTPQTHDADMDAFSSDSDGEQDKDSPYGSCDSDDAEPRRHIMLRDYQRRRSSSDHGKLSGILSNLDVDNDPSGQLAALTELCEVLSFGTEDSVSGSVADSLSSLLVKLAKHENNAEIILLSIRAITYLCDVFPRSSNYLVGHEAVPALCQRLLAIEYLDVAEQCLQALEKISREQPLACLEAGAIMAVLNFIHFFLPSVQRVALSTVVNICKKLPSDTPSNLMEAVPILCGLLRHEDQQLVESAAICLIKMAERMSHSSDMLDELCENELINEVTNLINSNGRTTLSQPIYNGLIGLLGKLSSGSCVAFKRLYELNISSMLKDILSTYDLLHGISSPHLVHGNCNQVHEVLKLLNEMLPPSARDQGNQQILDKESFLVSRPDLLQKLGMDILPILIQVVNSGANIYICYGCLSVVSKLVYLSKSDMLADLFKSANISSFLAGIFTRKDHHILLLALQIAEMILQKLSDVYLNSFIKEGLFFAIDALLTPEKCSQSMFLVNGGFHLPSDSSQKSSGREVLKCLCYAFNAGPSHSASETGNCKIEKDSVCNLAKQIKTNYFAPDLFDSQKGVTEILQNLKELSHALSDLMSMPINGDTPDQNQEKFSSVLHQIMEKITGREPVSTFEFIESGILKSLVNYLSNGLYHGDKVELNGVNSHLCVLGKRFEVFARLLLSSTDFLIEDLPLLVITQKLQSALSSLENFPVVLSHDFKQRHSYATVPNGHSTTYPCFRVHFLREEGETCLCDYSEHAVTVDPFSSLDAIENFLRPKVFEKRMEHVETEAQTLEQQMDYQSLHLPVNANSSQGESSGFVETDNDGTSINLPEMQEEEVKLPESASEQVVHLSQMDHGQTTTLDETDVGFAVQEQKFPAESDVNAEIQSCSSGDNEDVSPQLTLFLEGHKLDQTLTLYQAILQQQIRSETEMITGAKLWSRVYTITYRKSKCSDPQKNKCLSQNSSVSAEVDPLVQNTAFLPRMFPCKLASGFDKSSPVYDILFLLRSLEGMNKCSFHLLSCERIHAFAEGRLDSLDNLKVLVHSVPQNEFVSSKLTEKLEQQMRDSFAMSTGGLPFWCNQLMVSCPFLFSFDTRCKYFRLAAFGPRKVQPRPMLNNNSGGSSDRQLSPGSLPRKKFLVSRDQILESAARMMDLHARSKVLLEVEYNEEVGTGLGPTLEFYTLVSHEFQKPGLGMWRDDHSSFSMMKAYCVGNSGILITPFGLFPRPWSPTSNACDGIEFPEVLKKFFLLGQIVAKAIQNGRILDLPFSKAFYKLILGQDLSLYDIQLFDPELGRTLLEFQALVGRKKILESMCEENSTLQLDSCFRNTRIEDLCLDFALPGYPDYVLSDHDYNTVNFSNLEEYVKLVVDATIKSGVSRQVDAFKSGFNQVFSIEHLQIFTEEELEHLLCGEHDSWTINELLDHIKFDHGYTASSPPIISLLEIIEEFSPEHRRAFLQFVTGAPRLPPGGLASLHPKLTIVRKHSGNCADADLPSVMTCANYLKLPPYSSKERMKERLLYAISEGQGSFHLS</sequence>
<evidence type="ECO:0000256" key="4">
    <source>
        <dbReference type="ARBA" id="ARBA00022679"/>
    </source>
</evidence>
<evidence type="ECO:0000259" key="8">
    <source>
        <dbReference type="PROSITE" id="PS50237"/>
    </source>
</evidence>
<name>A0AAV5KZF4_9ROSI</name>
<dbReference type="PANTHER" id="PTHR45670">
    <property type="entry name" value="E3 UBIQUITIN-PROTEIN LIGASE TRIP12"/>
    <property type="match status" value="1"/>
</dbReference>
<evidence type="ECO:0000313" key="10">
    <source>
        <dbReference type="Proteomes" id="UP001054252"/>
    </source>
</evidence>
<dbReference type="Pfam" id="PF00632">
    <property type="entry name" value="HECT"/>
    <property type="match status" value="1"/>
</dbReference>
<comment type="caution">
    <text evidence="9">The sequence shown here is derived from an EMBL/GenBank/DDBJ whole genome shotgun (WGS) entry which is preliminary data.</text>
</comment>
<feature type="compositionally biased region" description="Polar residues" evidence="7">
    <location>
        <begin position="1152"/>
        <end position="1166"/>
    </location>
</feature>
<comment type="catalytic activity">
    <reaction evidence="1">
        <text>S-ubiquitinyl-[E2 ubiquitin-conjugating enzyme]-L-cysteine + [acceptor protein]-L-lysine = [E2 ubiquitin-conjugating enzyme]-L-cysteine + N(6)-ubiquitinyl-[acceptor protein]-L-lysine.</text>
        <dbReference type="EC" id="2.3.2.26"/>
    </reaction>
</comment>
<feature type="compositionally biased region" description="Polar residues" evidence="7">
    <location>
        <begin position="31"/>
        <end position="51"/>
    </location>
</feature>
<dbReference type="SMART" id="SM00119">
    <property type="entry name" value="HECTc"/>
    <property type="match status" value="1"/>
</dbReference>
<dbReference type="PROSITE" id="PS50237">
    <property type="entry name" value="HECT"/>
    <property type="match status" value="1"/>
</dbReference>
<reference evidence="9 10" key="1">
    <citation type="journal article" date="2021" name="Commun. Biol.">
        <title>The genome of Shorea leprosula (Dipterocarpaceae) highlights the ecological relevance of drought in aseasonal tropical rainforests.</title>
        <authorList>
            <person name="Ng K.K.S."/>
            <person name="Kobayashi M.J."/>
            <person name="Fawcett J.A."/>
            <person name="Hatakeyama M."/>
            <person name="Paape T."/>
            <person name="Ng C.H."/>
            <person name="Ang C.C."/>
            <person name="Tnah L.H."/>
            <person name="Lee C.T."/>
            <person name="Nishiyama T."/>
            <person name="Sese J."/>
            <person name="O'Brien M.J."/>
            <person name="Copetti D."/>
            <person name="Mohd Noor M.I."/>
            <person name="Ong R.C."/>
            <person name="Putra M."/>
            <person name="Sireger I.Z."/>
            <person name="Indrioko S."/>
            <person name="Kosugi Y."/>
            <person name="Izuno A."/>
            <person name="Isagi Y."/>
            <person name="Lee S.L."/>
            <person name="Shimizu K.K."/>
        </authorList>
    </citation>
    <scope>NUCLEOTIDE SEQUENCE [LARGE SCALE GENOMIC DNA]</scope>
    <source>
        <strain evidence="9">214</strain>
    </source>
</reference>
<dbReference type="InterPro" id="IPR057948">
    <property type="entry name" value="TPR_TRIP12_N"/>
</dbReference>
<proteinExistence type="inferred from homology"/>
<dbReference type="CDD" id="cd00078">
    <property type="entry name" value="HECTc"/>
    <property type="match status" value="1"/>
</dbReference>
<dbReference type="Proteomes" id="UP001054252">
    <property type="component" value="Unassembled WGS sequence"/>
</dbReference>
<organism evidence="9 10">
    <name type="scientific">Rubroshorea leprosula</name>
    <dbReference type="NCBI Taxonomy" id="152421"/>
    <lineage>
        <taxon>Eukaryota</taxon>
        <taxon>Viridiplantae</taxon>
        <taxon>Streptophyta</taxon>
        <taxon>Embryophyta</taxon>
        <taxon>Tracheophyta</taxon>
        <taxon>Spermatophyta</taxon>
        <taxon>Magnoliopsida</taxon>
        <taxon>eudicotyledons</taxon>
        <taxon>Gunneridae</taxon>
        <taxon>Pentapetalae</taxon>
        <taxon>rosids</taxon>
        <taxon>malvids</taxon>
        <taxon>Malvales</taxon>
        <taxon>Dipterocarpaceae</taxon>
        <taxon>Rubroshorea</taxon>
    </lineage>
</organism>
<evidence type="ECO:0000256" key="1">
    <source>
        <dbReference type="ARBA" id="ARBA00000885"/>
    </source>
</evidence>
<keyword evidence="10" id="KW-1185">Reference proteome</keyword>
<dbReference type="GO" id="GO:0000209">
    <property type="term" value="P:protein polyubiquitination"/>
    <property type="evidence" value="ECO:0007669"/>
    <property type="project" value="TreeGrafter"/>
</dbReference>
<evidence type="ECO:0000256" key="7">
    <source>
        <dbReference type="SAM" id="MobiDB-lite"/>
    </source>
</evidence>
<accession>A0AAV5KZF4</accession>
<dbReference type="Gene3D" id="1.25.10.10">
    <property type="entry name" value="Leucine-rich Repeat Variant"/>
    <property type="match status" value="1"/>
</dbReference>
<dbReference type="InterPro" id="IPR011989">
    <property type="entry name" value="ARM-like"/>
</dbReference>
<comment type="similarity">
    <text evidence="2">Belongs to the UPL family. K-HECT subfamily.</text>
</comment>
<feature type="domain" description="HECT" evidence="8">
    <location>
        <begin position="1187"/>
        <end position="1569"/>
    </location>
</feature>
<dbReference type="InterPro" id="IPR045322">
    <property type="entry name" value="HECTD1/TRIP12-like"/>
</dbReference>
<feature type="compositionally biased region" description="Basic and acidic residues" evidence="7">
    <location>
        <begin position="9"/>
        <end position="23"/>
    </location>
</feature>
<evidence type="ECO:0000256" key="6">
    <source>
        <dbReference type="PROSITE-ProRule" id="PRU00104"/>
    </source>
</evidence>
<feature type="active site" description="Glycyl thioester intermediate" evidence="6">
    <location>
        <position position="1536"/>
    </location>
</feature>
<dbReference type="Gene3D" id="3.90.1750.10">
    <property type="entry name" value="Hect, E3 ligase catalytic domains"/>
    <property type="match status" value="1"/>
</dbReference>
<protein>
    <recommendedName>
        <fullName evidence="3">HECT-type E3 ubiquitin transferase</fullName>
        <ecNumber evidence="3">2.3.2.26</ecNumber>
    </recommendedName>
</protein>
<dbReference type="GO" id="GO:0061630">
    <property type="term" value="F:ubiquitin protein ligase activity"/>
    <property type="evidence" value="ECO:0007669"/>
    <property type="project" value="UniProtKB-EC"/>
</dbReference>
<keyword evidence="4" id="KW-0808">Transferase</keyword>
<evidence type="ECO:0000313" key="9">
    <source>
        <dbReference type="EMBL" id="GKV30150.1"/>
    </source>
</evidence>
<evidence type="ECO:0000256" key="3">
    <source>
        <dbReference type="ARBA" id="ARBA00012485"/>
    </source>
</evidence>
<dbReference type="Gene3D" id="3.30.2410.10">
    <property type="entry name" value="Hect, E3 ligase catalytic domain"/>
    <property type="match status" value="1"/>
</dbReference>
<dbReference type="Pfam" id="PF25579">
    <property type="entry name" value="TPR_TRIP12_N"/>
    <property type="match status" value="1"/>
</dbReference>